<comment type="cofactor">
    <cofactor evidence="1">
        <name>Zn(2+)</name>
        <dbReference type="ChEBI" id="CHEBI:29105"/>
    </cofactor>
</comment>
<feature type="domain" description="Csd3-like second N-terminal" evidence="10">
    <location>
        <begin position="158"/>
        <end position="278"/>
    </location>
</feature>
<evidence type="ECO:0000259" key="10">
    <source>
        <dbReference type="Pfam" id="PF19425"/>
    </source>
</evidence>
<proteinExistence type="predicted"/>
<keyword evidence="7" id="KW-0482">Metalloprotease</keyword>
<dbReference type="RefSeq" id="WP_029910415.1">
    <property type="nucleotide sequence ID" value="NZ_AP020335.1"/>
</dbReference>
<dbReference type="FunFam" id="2.70.70.10:FF:000002">
    <property type="entry name" value="Murein DD-endopeptidase MepM"/>
    <property type="match status" value="1"/>
</dbReference>
<gene>
    <name evidence="11" type="ORF">EI16_05395</name>
</gene>
<evidence type="ECO:0000313" key="12">
    <source>
        <dbReference type="Proteomes" id="UP000027341"/>
    </source>
</evidence>
<reference evidence="11 12" key="1">
    <citation type="submission" date="2014-04" db="EMBL/GenBank/DDBJ databases">
        <title>Draft genome sequence of Hydrogenovibrio marinus MH-110, a model organism for aerobic H2 metabolism.</title>
        <authorList>
            <person name="Cha H.J."/>
            <person name="Jo B.H."/>
            <person name="Hwang B.H."/>
        </authorList>
    </citation>
    <scope>NUCLEOTIDE SEQUENCE [LARGE SCALE GENOMIC DNA]</scope>
    <source>
        <strain evidence="11 12">MH-110</strain>
    </source>
</reference>
<keyword evidence="6" id="KW-0862">Zinc</keyword>
<evidence type="ECO:0000256" key="3">
    <source>
        <dbReference type="ARBA" id="ARBA00022670"/>
    </source>
</evidence>
<evidence type="ECO:0000256" key="6">
    <source>
        <dbReference type="ARBA" id="ARBA00022833"/>
    </source>
</evidence>
<keyword evidence="3" id="KW-0645">Protease</keyword>
<organism evidence="11 12">
    <name type="scientific">Hydrogenovibrio marinus</name>
    <dbReference type="NCBI Taxonomy" id="28885"/>
    <lineage>
        <taxon>Bacteria</taxon>
        <taxon>Pseudomonadati</taxon>
        <taxon>Pseudomonadota</taxon>
        <taxon>Gammaproteobacteria</taxon>
        <taxon>Thiotrichales</taxon>
        <taxon>Piscirickettsiaceae</taxon>
        <taxon>Hydrogenovibrio</taxon>
    </lineage>
</organism>
<keyword evidence="5" id="KW-0378">Hydrolase</keyword>
<feature type="signal peptide" evidence="8">
    <location>
        <begin position="1"/>
        <end position="27"/>
    </location>
</feature>
<dbReference type="CDD" id="cd12797">
    <property type="entry name" value="M23_peptidase"/>
    <property type="match status" value="1"/>
</dbReference>
<evidence type="ECO:0000256" key="7">
    <source>
        <dbReference type="ARBA" id="ARBA00023049"/>
    </source>
</evidence>
<feature type="domain" description="M23ase beta-sheet core" evidence="9">
    <location>
        <begin position="290"/>
        <end position="385"/>
    </location>
</feature>
<evidence type="ECO:0000256" key="4">
    <source>
        <dbReference type="ARBA" id="ARBA00022723"/>
    </source>
</evidence>
<accession>A0A066ZZG6</accession>
<comment type="caution">
    <text evidence="11">The sequence shown here is derived from an EMBL/GenBank/DDBJ whole genome shotgun (WGS) entry which is preliminary data.</text>
</comment>
<dbReference type="Proteomes" id="UP000027341">
    <property type="component" value="Unassembled WGS sequence"/>
</dbReference>
<dbReference type="SUPFAM" id="SSF51261">
    <property type="entry name" value="Duplicated hybrid motif"/>
    <property type="match status" value="1"/>
</dbReference>
<evidence type="ECO:0000256" key="2">
    <source>
        <dbReference type="ARBA" id="ARBA00004196"/>
    </source>
</evidence>
<keyword evidence="4" id="KW-0479">Metal-binding</keyword>
<evidence type="ECO:0000256" key="8">
    <source>
        <dbReference type="SAM" id="SignalP"/>
    </source>
</evidence>
<dbReference type="Pfam" id="PF01551">
    <property type="entry name" value="Peptidase_M23"/>
    <property type="match status" value="1"/>
</dbReference>
<dbReference type="InterPro" id="IPR011055">
    <property type="entry name" value="Dup_hybrid_motif"/>
</dbReference>
<dbReference type="EMBL" id="JMIU01000001">
    <property type="protein sequence ID" value="KDN95731.1"/>
    <property type="molecule type" value="Genomic_DNA"/>
</dbReference>
<dbReference type="GO" id="GO:0046872">
    <property type="term" value="F:metal ion binding"/>
    <property type="evidence" value="ECO:0007669"/>
    <property type="project" value="UniProtKB-KW"/>
</dbReference>
<protein>
    <submittedName>
        <fullName evidence="11">Peptidase M23B</fullName>
    </submittedName>
</protein>
<dbReference type="GO" id="GO:0006508">
    <property type="term" value="P:proteolysis"/>
    <property type="evidence" value="ECO:0007669"/>
    <property type="project" value="UniProtKB-KW"/>
</dbReference>
<evidence type="ECO:0000313" key="11">
    <source>
        <dbReference type="EMBL" id="KDN95731.1"/>
    </source>
</evidence>
<evidence type="ECO:0000256" key="5">
    <source>
        <dbReference type="ARBA" id="ARBA00022801"/>
    </source>
</evidence>
<sequence>MQAFIKKLGFIVTSLLLVSLYAFNSDASQPFEKQTLPLPPLHSQLDPSLGLDISNKTSSAKWAKYSVKIPKNGSLSEALDSLGISAATAFEIKKLKNSRYLTQLRVGDTLHIWVDQSRELQKIDYPRTRGLHYQLTRSDEGFKIQAVEHPVETKIVSTAGVIKHSFYLSGQDAGLSANTIMNLADIFNWEIDFIRQLRPGDPFKVIYEQRFIDGQYVGDGDILAAEVTTAGDDKHTAFLLRSAKGKNIGYYDIHKHNLKKAFLRNPVDYVRITSTYKPMRFHPVLKKWRAHRGVDYGGPVGTPIHAVGEGQIVKRGWSNSYGRVIYIKHAGKYTTVYAHMSRFGKFKQGQWVKQGQVIGYIGQSGLATGPHLHYEFRINGRFVDPMKVKFPDAAPVPKKYRTQFVEYAALMHSQLDRLTPQNTQLASRFE</sequence>
<dbReference type="AlphaFoldDB" id="A0A066ZZG6"/>
<evidence type="ECO:0000256" key="1">
    <source>
        <dbReference type="ARBA" id="ARBA00001947"/>
    </source>
</evidence>
<comment type="subcellular location">
    <subcellularLocation>
        <location evidence="2">Cell envelope</location>
    </subcellularLocation>
</comment>
<evidence type="ECO:0000259" key="9">
    <source>
        <dbReference type="Pfam" id="PF01551"/>
    </source>
</evidence>
<dbReference type="InterPro" id="IPR050570">
    <property type="entry name" value="Cell_wall_metabolism_enzyme"/>
</dbReference>
<keyword evidence="12" id="KW-1185">Reference proteome</keyword>
<dbReference type="InterPro" id="IPR045834">
    <property type="entry name" value="Csd3_N2"/>
</dbReference>
<dbReference type="GO" id="GO:0030313">
    <property type="term" value="C:cell envelope"/>
    <property type="evidence" value="ECO:0007669"/>
    <property type="project" value="UniProtKB-SubCell"/>
</dbReference>
<dbReference type="GO" id="GO:0004222">
    <property type="term" value="F:metalloendopeptidase activity"/>
    <property type="evidence" value="ECO:0007669"/>
    <property type="project" value="TreeGrafter"/>
</dbReference>
<dbReference type="STRING" id="28885.EI16_05395"/>
<dbReference type="Pfam" id="PF19425">
    <property type="entry name" value="Csd3_N2"/>
    <property type="match status" value="1"/>
</dbReference>
<feature type="chain" id="PRO_5001632576" evidence="8">
    <location>
        <begin position="28"/>
        <end position="430"/>
    </location>
</feature>
<dbReference type="PANTHER" id="PTHR21666">
    <property type="entry name" value="PEPTIDASE-RELATED"/>
    <property type="match status" value="1"/>
</dbReference>
<name>A0A066ZZG6_HYDMR</name>
<dbReference type="Gene3D" id="3.10.450.350">
    <property type="match status" value="2"/>
</dbReference>
<dbReference type="Gene3D" id="2.70.70.10">
    <property type="entry name" value="Glucose Permease (Domain IIA)"/>
    <property type="match status" value="1"/>
</dbReference>
<keyword evidence="8" id="KW-0732">Signal</keyword>
<dbReference type="InterPro" id="IPR016047">
    <property type="entry name" value="M23ase_b-sheet_dom"/>
</dbReference>
<dbReference type="PANTHER" id="PTHR21666:SF288">
    <property type="entry name" value="CELL DIVISION PROTEIN YTFB"/>
    <property type="match status" value="1"/>
</dbReference>